<keyword evidence="3" id="KW-1185">Reference proteome</keyword>
<dbReference type="Proteomes" id="UP000324222">
    <property type="component" value="Unassembled WGS sequence"/>
</dbReference>
<gene>
    <name evidence="2" type="ORF">E2C01_084455</name>
</gene>
<name>A0A5B7J426_PORTR</name>
<evidence type="ECO:0000313" key="3">
    <source>
        <dbReference type="Proteomes" id="UP000324222"/>
    </source>
</evidence>
<protein>
    <submittedName>
        <fullName evidence="2">Uncharacterized protein</fullName>
    </submittedName>
</protein>
<feature type="chain" id="PRO_5022764445" evidence="1">
    <location>
        <begin position="17"/>
        <end position="104"/>
    </location>
</feature>
<accession>A0A5B7J426</accession>
<proteinExistence type="predicted"/>
<comment type="caution">
    <text evidence="2">The sequence shown here is derived from an EMBL/GenBank/DDBJ whole genome shotgun (WGS) entry which is preliminary data.</text>
</comment>
<dbReference type="AlphaFoldDB" id="A0A5B7J426"/>
<evidence type="ECO:0000313" key="2">
    <source>
        <dbReference type="EMBL" id="MPC89505.1"/>
    </source>
</evidence>
<evidence type="ECO:0000256" key="1">
    <source>
        <dbReference type="SAM" id="SignalP"/>
    </source>
</evidence>
<dbReference type="EMBL" id="VSRR010081242">
    <property type="protein sequence ID" value="MPC89505.1"/>
    <property type="molecule type" value="Genomic_DNA"/>
</dbReference>
<sequence length="104" mass="10925">MSQILPFLSSLPLLSITPLFLPYPSPLSSPLLVCDRSSPLSVLPSHCPSPLSSLSPLSLSLTLPLCHFPSPSLPLTLSSSGPPESPLQVSLPGLEAHSWELSST</sequence>
<organism evidence="2 3">
    <name type="scientific">Portunus trituberculatus</name>
    <name type="common">Swimming crab</name>
    <name type="synonym">Neptunus trituberculatus</name>
    <dbReference type="NCBI Taxonomy" id="210409"/>
    <lineage>
        <taxon>Eukaryota</taxon>
        <taxon>Metazoa</taxon>
        <taxon>Ecdysozoa</taxon>
        <taxon>Arthropoda</taxon>
        <taxon>Crustacea</taxon>
        <taxon>Multicrustacea</taxon>
        <taxon>Malacostraca</taxon>
        <taxon>Eumalacostraca</taxon>
        <taxon>Eucarida</taxon>
        <taxon>Decapoda</taxon>
        <taxon>Pleocyemata</taxon>
        <taxon>Brachyura</taxon>
        <taxon>Eubrachyura</taxon>
        <taxon>Portunoidea</taxon>
        <taxon>Portunidae</taxon>
        <taxon>Portuninae</taxon>
        <taxon>Portunus</taxon>
    </lineage>
</organism>
<reference evidence="2 3" key="1">
    <citation type="submission" date="2019-05" db="EMBL/GenBank/DDBJ databases">
        <title>Another draft genome of Portunus trituberculatus and its Hox gene families provides insights of decapod evolution.</title>
        <authorList>
            <person name="Jeong J.-H."/>
            <person name="Song I."/>
            <person name="Kim S."/>
            <person name="Choi T."/>
            <person name="Kim D."/>
            <person name="Ryu S."/>
            <person name="Kim W."/>
        </authorList>
    </citation>
    <scope>NUCLEOTIDE SEQUENCE [LARGE SCALE GENOMIC DNA]</scope>
    <source>
        <tissue evidence="2">Muscle</tissue>
    </source>
</reference>
<keyword evidence="1" id="KW-0732">Signal</keyword>
<feature type="signal peptide" evidence="1">
    <location>
        <begin position="1"/>
        <end position="16"/>
    </location>
</feature>